<feature type="compositionally biased region" description="Polar residues" evidence="1">
    <location>
        <begin position="167"/>
        <end position="188"/>
    </location>
</feature>
<feature type="region of interest" description="Disordered" evidence="1">
    <location>
        <begin position="160"/>
        <end position="188"/>
    </location>
</feature>
<dbReference type="OrthoDB" id="5816579at2759"/>
<gene>
    <name evidence="2" type="ORF">WR25_04653</name>
</gene>
<comment type="caution">
    <text evidence="2">The sequence shown here is derived from an EMBL/GenBank/DDBJ whole genome shotgun (WGS) entry which is preliminary data.</text>
</comment>
<feature type="compositionally biased region" description="Basic and acidic residues" evidence="1">
    <location>
        <begin position="452"/>
        <end position="478"/>
    </location>
</feature>
<reference evidence="2 3" key="1">
    <citation type="journal article" date="2017" name="Curr. Biol.">
        <title>Genome architecture and evolution of a unichromosomal asexual nematode.</title>
        <authorList>
            <person name="Fradin H."/>
            <person name="Zegar C."/>
            <person name="Gutwein M."/>
            <person name="Lucas J."/>
            <person name="Kovtun M."/>
            <person name="Corcoran D."/>
            <person name="Baugh L.R."/>
            <person name="Kiontke K."/>
            <person name="Gunsalus K."/>
            <person name="Fitch D.H."/>
            <person name="Piano F."/>
        </authorList>
    </citation>
    <scope>NUCLEOTIDE SEQUENCE [LARGE SCALE GENOMIC DNA]</scope>
    <source>
        <strain evidence="2">PF1309</strain>
    </source>
</reference>
<organism evidence="2 3">
    <name type="scientific">Diploscapter pachys</name>
    <dbReference type="NCBI Taxonomy" id="2018661"/>
    <lineage>
        <taxon>Eukaryota</taxon>
        <taxon>Metazoa</taxon>
        <taxon>Ecdysozoa</taxon>
        <taxon>Nematoda</taxon>
        <taxon>Chromadorea</taxon>
        <taxon>Rhabditida</taxon>
        <taxon>Rhabditina</taxon>
        <taxon>Rhabditomorpha</taxon>
        <taxon>Rhabditoidea</taxon>
        <taxon>Rhabditidae</taxon>
        <taxon>Diploscapter</taxon>
    </lineage>
</organism>
<dbReference type="PANTHER" id="PTHR35015">
    <property type="entry name" value="PROTEIN CBR-OSM-7-RELATED"/>
    <property type="match status" value="1"/>
</dbReference>
<name>A0A2A2KHU6_9BILA</name>
<feature type="region of interest" description="Disordered" evidence="1">
    <location>
        <begin position="249"/>
        <end position="275"/>
    </location>
</feature>
<protein>
    <submittedName>
        <fullName evidence="2">Uncharacterized protein</fullName>
    </submittedName>
</protein>
<dbReference type="GO" id="GO:0045747">
    <property type="term" value="P:positive regulation of Notch signaling pathway"/>
    <property type="evidence" value="ECO:0007669"/>
    <property type="project" value="TreeGrafter"/>
</dbReference>
<dbReference type="AlphaFoldDB" id="A0A2A2KHU6"/>
<dbReference type="GO" id="GO:0005615">
    <property type="term" value="C:extracellular space"/>
    <property type="evidence" value="ECO:0007669"/>
    <property type="project" value="TreeGrafter"/>
</dbReference>
<proteinExistence type="predicted"/>
<accession>A0A2A2KHU6</accession>
<sequence>MGDDLSIGMQSEEDTEELEEGRSRKNEGKDYCSRYKTNFENYCKGSRIHHIEGVLATFCGTYIRTCKSDQISDLSSIETIELPEDEDKMASIEKVHGKIEGAAAQTQTSSVSQYCDQFIENYHFYCVGEILAEHAKFCNSFKKNCPEKVGSLKESGTFLGEKESHSSQHAPASSLKPSEPSSEDVITTSSTRHQLYEFKGGKKEYCDKFSVNYEYFCNGGSTNVEITSKFCVSYKSACRSVVATTTQAPDNSDDFPDFDHPERTSSKRKNRKKKKKAYKRPCTADCDQRIYPHCTQSCKCDYAYPSVQKFCNPPPLPFFLNTCRLWYNGCPKYEQYHYASQFIYSKAEKGKVVEGPQGSKPFSILSPNGEQIPINQRIPNQIERVLWDGPLPLSDNEHEHVQGLVEWDLKGFDKKSEKTNLKGETLAAISPDKFEFDKKWFRDDPPPDPFEPEPRDGDAEKSKSNDSKDVKTTDKAKR</sequence>
<evidence type="ECO:0000313" key="2">
    <source>
        <dbReference type="EMBL" id="PAV73422.1"/>
    </source>
</evidence>
<feature type="region of interest" description="Disordered" evidence="1">
    <location>
        <begin position="437"/>
        <end position="478"/>
    </location>
</feature>
<feature type="region of interest" description="Disordered" evidence="1">
    <location>
        <begin position="1"/>
        <end position="24"/>
    </location>
</feature>
<evidence type="ECO:0000313" key="3">
    <source>
        <dbReference type="Proteomes" id="UP000218231"/>
    </source>
</evidence>
<keyword evidence="3" id="KW-1185">Reference proteome</keyword>
<feature type="compositionally biased region" description="Basic residues" evidence="1">
    <location>
        <begin position="266"/>
        <end position="275"/>
    </location>
</feature>
<dbReference type="Proteomes" id="UP000218231">
    <property type="component" value="Unassembled WGS sequence"/>
</dbReference>
<dbReference type="GO" id="GO:0005112">
    <property type="term" value="F:Notch binding"/>
    <property type="evidence" value="ECO:0007669"/>
    <property type="project" value="TreeGrafter"/>
</dbReference>
<dbReference type="PANTHER" id="PTHR35015:SF3">
    <property type="entry name" value="DELTA AND OSM-11-LIKE"/>
    <property type="match status" value="1"/>
</dbReference>
<dbReference type="InterPro" id="IPR053124">
    <property type="entry name" value="Notch_signaling_modulators"/>
</dbReference>
<evidence type="ECO:0000256" key="1">
    <source>
        <dbReference type="SAM" id="MobiDB-lite"/>
    </source>
</evidence>
<dbReference type="EMBL" id="LIAE01008598">
    <property type="protein sequence ID" value="PAV73422.1"/>
    <property type="molecule type" value="Genomic_DNA"/>
</dbReference>